<keyword evidence="2" id="KW-0472">Membrane</keyword>
<protein>
    <recommendedName>
        <fullName evidence="6">Mid2 domain-containing protein</fullName>
    </recommendedName>
</protein>
<feature type="compositionally biased region" description="Polar residues" evidence="1">
    <location>
        <begin position="328"/>
        <end position="341"/>
    </location>
</feature>
<comment type="caution">
    <text evidence="4">The sequence shown here is derived from an EMBL/GenBank/DDBJ whole genome shotgun (WGS) entry which is preliminary data.</text>
</comment>
<feature type="region of interest" description="Disordered" evidence="1">
    <location>
        <begin position="158"/>
        <end position="188"/>
    </location>
</feature>
<accession>A0A8H6XKD8</accession>
<feature type="compositionally biased region" description="Low complexity" evidence="1">
    <location>
        <begin position="386"/>
        <end position="397"/>
    </location>
</feature>
<organism evidence="4 5">
    <name type="scientific">Mycena venus</name>
    <dbReference type="NCBI Taxonomy" id="2733690"/>
    <lineage>
        <taxon>Eukaryota</taxon>
        <taxon>Fungi</taxon>
        <taxon>Dikarya</taxon>
        <taxon>Basidiomycota</taxon>
        <taxon>Agaricomycotina</taxon>
        <taxon>Agaricomycetes</taxon>
        <taxon>Agaricomycetidae</taxon>
        <taxon>Agaricales</taxon>
        <taxon>Marasmiineae</taxon>
        <taxon>Mycenaceae</taxon>
        <taxon>Mycena</taxon>
    </lineage>
</organism>
<dbReference type="EMBL" id="JACAZI010000016">
    <property type="protein sequence ID" value="KAF7343218.1"/>
    <property type="molecule type" value="Genomic_DNA"/>
</dbReference>
<dbReference type="Proteomes" id="UP000620124">
    <property type="component" value="Unassembled WGS sequence"/>
</dbReference>
<evidence type="ECO:0008006" key="6">
    <source>
        <dbReference type="Google" id="ProtNLM"/>
    </source>
</evidence>
<proteinExistence type="predicted"/>
<keyword evidence="2" id="KW-1133">Transmembrane helix</keyword>
<keyword evidence="5" id="KW-1185">Reference proteome</keyword>
<evidence type="ECO:0000256" key="1">
    <source>
        <dbReference type="SAM" id="MobiDB-lite"/>
    </source>
</evidence>
<dbReference type="OrthoDB" id="3266934at2759"/>
<feature type="transmembrane region" description="Helical" evidence="2">
    <location>
        <begin position="197"/>
        <end position="221"/>
    </location>
</feature>
<feature type="region of interest" description="Disordered" evidence="1">
    <location>
        <begin position="310"/>
        <end position="352"/>
    </location>
</feature>
<feature type="signal peptide" evidence="3">
    <location>
        <begin position="1"/>
        <end position="20"/>
    </location>
</feature>
<gene>
    <name evidence="4" type="ORF">MVEN_01753100</name>
</gene>
<feature type="chain" id="PRO_5034477589" description="Mid2 domain-containing protein" evidence="3">
    <location>
        <begin position="21"/>
        <end position="441"/>
    </location>
</feature>
<keyword evidence="2" id="KW-0812">Transmembrane</keyword>
<feature type="region of interest" description="Disordered" evidence="1">
    <location>
        <begin position="386"/>
        <end position="441"/>
    </location>
</feature>
<feature type="compositionally biased region" description="Low complexity" evidence="1">
    <location>
        <begin position="158"/>
        <end position="187"/>
    </location>
</feature>
<keyword evidence="3" id="KW-0732">Signal</keyword>
<evidence type="ECO:0000313" key="4">
    <source>
        <dbReference type="EMBL" id="KAF7343218.1"/>
    </source>
</evidence>
<feature type="region of interest" description="Disordered" evidence="1">
    <location>
        <begin position="281"/>
        <end position="300"/>
    </location>
</feature>
<evidence type="ECO:0000256" key="2">
    <source>
        <dbReference type="SAM" id="Phobius"/>
    </source>
</evidence>
<dbReference type="AlphaFoldDB" id="A0A8H6XKD8"/>
<name>A0A8H6XKD8_9AGAR</name>
<reference evidence="4" key="1">
    <citation type="submission" date="2020-05" db="EMBL/GenBank/DDBJ databases">
        <title>Mycena genomes resolve the evolution of fungal bioluminescence.</title>
        <authorList>
            <person name="Tsai I.J."/>
        </authorList>
    </citation>
    <scope>NUCLEOTIDE SEQUENCE</scope>
    <source>
        <strain evidence="4">CCC161011</strain>
    </source>
</reference>
<evidence type="ECO:0000256" key="3">
    <source>
        <dbReference type="SAM" id="SignalP"/>
    </source>
</evidence>
<sequence length="441" mass="46381">MYARAAILLVGALSEMSVYGYVRRADPTPISSASPASITPVFSFNKITGMTTCVPATITWIYTPVTDPHAVDLTLSITNVDVSQIPSTVESAPSPVNQSLTSEPANAATGVYTWAQVNVTEGWYALVAAFPSQVSDPEKSLAFYVINGTDTSCLKSLTAATPSSTSSGTLTSTLASPSSSATQSSGSVRSKFNPRALVGGLMGGVGLLAVMTAAYLCFGYLGICRRPSRKRATRWSGVRSANSKHRAYLRNPQLIRGHSFDSFGRILPEDDYVLDIGRASGEEDNEKAESSESSSQSHGTPLALQSMFSDRQYSSDVDQTVPSPPLSGASSSHPNSQYSAMTTSTTTTDSNFSHNLPGTLVYPQLSYPPSPLPAFPSGTSFEIAAGGSSSAAGSVAGEQHTSTSAPGERRIPRKPVPQYNSADPTLTPPPACRCATDSRFL</sequence>
<evidence type="ECO:0000313" key="5">
    <source>
        <dbReference type="Proteomes" id="UP000620124"/>
    </source>
</evidence>
<feature type="compositionally biased region" description="Polar residues" evidence="1">
    <location>
        <begin position="310"/>
        <end position="321"/>
    </location>
</feature>